<reference evidence="1 2" key="1">
    <citation type="submission" date="2024-04" db="EMBL/GenBank/DDBJ databases">
        <authorList>
            <person name="Rising A."/>
            <person name="Reimegard J."/>
            <person name="Sonavane S."/>
            <person name="Akerstrom W."/>
            <person name="Nylinder S."/>
            <person name="Hedman E."/>
            <person name="Kallberg Y."/>
        </authorList>
    </citation>
    <scope>NUCLEOTIDE SEQUENCE [LARGE SCALE GENOMIC DNA]</scope>
</reference>
<dbReference type="Proteomes" id="UP001497382">
    <property type="component" value="Unassembled WGS sequence"/>
</dbReference>
<dbReference type="EMBL" id="CAXIEN010000016">
    <property type="protein sequence ID" value="CAL1265250.1"/>
    <property type="molecule type" value="Genomic_DNA"/>
</dbReference>
<gene>
    <name evidence="1" type="ORF">LARSCL_LOCUS2427</name>
</gene>
<dbReference type="AlphaFoldDB" id="A0AAV1Z2G5"/>
<keyword evidence="2" id="KW-1185">Reference proteome</keyword>
<organism evidence="1 2">
    <name type="scientific">Larinioides sclopetarius</name>
    <dbReference type="NCBI Taxonomy" id="280406"/>
    <lineage>
        <taxon>Eukaryota</taxon>
        <taxon>Metazoa</taxon>
        <taxon>Ecdysozoa</taxon>
        <taxon>Arthropoda</taxon>
        <taxon>Chelicerata</taxon>
        <taxon>Arachnida</taxon>
        <taxon>Araneae</taxon>
        <taxon>Araneomorphae</taxon>
        <taxon>Entelegynae</taxon>
        <taxon>Araneoidea</taxon>
        <taxon>Araneidae</taxon>
        <taxon>Larinioides</taxon>
    </lineage>
</organism>
<proteinExistence type="predicted"/>
<accession>A0AAV1Z2G5</accession>
<name>A0AAV1Z2G5_9ARAC</name>
<sequence>MKYCNRIGLFQSTTSSRRRSCCRKKNNLSLVSPRKKLQWDCVSPFSNRTHLPRRGRAMADVISCLSTRIIASAGIQRFPNA</sequence>
<evidence type="ECO:0000313" key="1">
    <source>
        <dbReference type="EMBL" id="CAL1265250.1"/>
    </source>
</evidence>
<comment type="caution">
    <text evidence="1">The sequence shown here is derived from an EMBL/GenBank/DDBJ whole genome shotgun (WGS) entry which is preliminary data.</text>
</comment>
<protein>
    <submittedName>
        <fullName evidence="1">Uncharacterized protein</fullName>
    </submittedName>
</protein>
<evidence type="ECO:0000313" key="2">
    <source>
        <dbReference type="Proteomes" id="UP001497382"/>
    </source>
</evidence>